<organism evidence="1 2">
    <name type="scientific">Scophthalmus maximus</name>
    <name type="common">Turbot</name>
    <name type="synonym">Psetta maxima</name>
    <dbReference type="NCBI Taxonomy" id="52904"/>
    <lineage>
        <taxon>Eukaryota</taxon>
        <taxon>Metazoa</taxon>
        <taxon>Chordata</taxon>
        <taxon>Craniata</taxon>
        <taxon>Vertebrata</taxon>
        <taxon>Euteleostomi</taxon>
        <taxon>Actinopterygii</taxon>
        <taxon>Neopterygii</taxon>
        <taxon>Teleostei</taxon>
        <taxon>Neoteleostei</taxon>
        <taxon>Acanthomorphata</taxon>
        <taxon>Carangaria</taxon>
        <taxon>Pleuronectiformes</taxon>
        <taxon>Pleuronectoidei</taxon>
        <taxon>Scophthalmidae</taxon>
        <taxon>Scophthalmus</taxon>
    </lineage>
</organism>
<reference evidence="1 2" key="1">
    <citation type="submission" date="2017-12" db="EMBL/GenBank/DDBJ databases">
        <title>Integrating genomic resources of turbot (Scophthalmus maximus) in depth evaluation of genetic and physical mapping variation across individuals.</title>
        <authorList>
            <person name="Martinez P."/>
        </authorList>
    </citation>
    <scope>NUCLEOTIDE SEQUENCE [LARGE SCALE GENOMIC DNA]</scope>
</reference>
<dbReference type="AlphaFoldDB" id="A0A2U9AW74"/>
<proteinExistence type="predicted"/>
<evidence type="ECO:0000313" key="2">
    <source>
        <dbReference type="Proteomes" id="UP000246464"/>
    </source>
</evidence>
<evidence type="ECO:0000313" key="1">
    <source>
        <dbReference type="EMBL" id="AWO95923.1"/>
    </source>
</evidence>
<gene>
    <name evidence="1" type="ORF">SMAX5B_022693</name>
</gene>
<protein>
    <submittedName>
        <fullName evidence="1">Uncharacterized protein</fullName>
    </submittedName>
</protein>
<keyword evidence="2" id="KW-1185">Reference proteome</keyword>
<dbReference type="EMBL" id="CP026243">
    <property type="protein sequence ID" value="AWO95923.1"/>
    <property type="molecule type" value="Genomic_DNA"/>
</dbReference>
<name>A0A2U9AW74_SCOMX</name>
<accession>A0A2U9AW74</accession>
<sequence>MEIITQMAIFLMNSVDFTTDCEVSSVGFTSMQAGLKEQRAALFSLPPCSAVALEGIERYCPSYFSLNQPKEDFCHAPLLSSREEL</sequence>
<dbReference type="Proteomes" id="UP000246464">
    <property type="component" value="Chromosome 1"/>
</dbReference>